<feature type="compositionally biased region" description="Polar residues" evidence="1">
    <location>
        <begin position="138"/>
        <end position="151"/>
    </location>
</feature>
<keyword evidence="3" id="KW-1185">Reference proteome</keyword>
<feature type="compositionally biased region" description="Polar residues" evidence="1">
    <location>
        <begin position="67"/>
        <end position="78"/>
    </location>
</feature>
<feature type="compositionally biased region" description="Basic and acidic residues" evidence="1">
    <location>
        <begin position="160"/>
        <end position="169"/>
    </location>
</feature>
<feature type="compositionally biased region" description="Basic residues" evidence="1">
    <location>
        <begin position="106"/>
        <end position="115"/>
    </location>
</feature>
<proteinExistence type="predicted"/>
<protein>
    <submittedName>
        <fullName evidence="2">Uncharacterized protein</fullName>
    </submittedName>
</protein>
<evidence type="ECO:0000313" key="3">
    <source>
        <dbReference type="Proteomes" id="UP000015241"/>
    </source>
</evidence>
<dbReference type="EMBL" id="KE504409">
    <property type="protein sequence ID" value="EPS92651.1"/>
    <property type="molecule type" value="Genomic_DNA"/>
</dbReference>
<dbReference type="Proteomes" id="UP000015241">
    <property type="component" value="Unassembled WGS sequence"/>
</dbReference>
<dbReference type="AlphaFoldDB" id="S8DGF5"/>
<organism evidence="2 3">
    <name type="scientific">Fomitopsis schrenkii</name>
    <name type="common">Brown rot fungus</name>
    <dbReference type="NCBI Taxonomy" id="2126942"/>
    <lineage>
        <taxon>Eukaryota</taxon>
        <taxon>Fungi</taxon>
        <taxon>Dikarya</taxon>
        <taxon>Basidiomycota</taxon>
        <taxon>Agaricomycotina</taxon>
        <taxon>Agaricomycetes</taxon>
        <taxon>Polyporales</taxon>
        <taxon>Fomitopsis</taxon>
    </lineage>
</organism>
<dbReference type="InParanoid" id="S8DGF5"/>
<feature type="region of interest" description="Disordered" evidence="1">
    <location>
        <begin position="1"/>
        <end position="24"/>
    </location>
</feature>
<gene>
    <name evidence="2" type="ORF">FOMPIDRAFT_1056671</name>
</gene>
<dbReference type="HOGENOM" id="CLU_1578561_0_0_1"/>
<feature type="compositionally biased region" description="Low complexity" evidence="1">
    <location>
        <begin position="117"/>
        <end position="132"/>
    </location>
</feature>
<name>S8DGF5_FOMSC</name>
<reference evidence="2 3" key="1">
    <citation type="journal article" date="2012" name="Science">
        <title>The Paleozoic origin of enzymatic lignin decomposition reconstructed from 31 fungal genomes.</title>
        <authorList>
            <person name="Floudas D."/>
            <person name="Binder M."/>
            <person name="Riley R."/>
            <person name="Barry K."/>
            <person name="Blanchette R.A."/>
            <person name="Henrissat B."/>
            <person name="Martinez A.T."/>
            <person name="Otillar R."/>
            <person name="Spatafora J.W."/>
            <person name="Yadav J.S."/>
            <person name="Aerts A."/>
            <person name="Benoit I."/>
            <person name="Boyd A."/>
            <person name="Carlson A."/>
            <person name="Copeland A."/>
            <person name="Coutinho P.M."/>
            <person name="de Vries R.P."/>
            <person name="Ferreira P."/>
            <person name="Findley K."/>
            <person name="Foster B."/>
            <person name="Gaskell J."/>
            <person name="Glotzer D."/>
            <person name="Gorecki P."/>
            <person name="Heitman J."/>
            <person name="Hesse C."/>
            <person name="Hori C."/>
            <person name="Igarashi K."/>
            <person name="Jurgens J.A."/>
            <person name="Kallen N."/>
            <person name="Kersten P."/>
            <person name="Kohler A."/>
            <person name="Kuees U."/>
            <person name="Kumar T.K.A."/>
            <person name="Kuo A."/>
            <person name="LaButti K."/>
            <person name="Larrondo L.F."/>
            <person name="Lindquist E."/>
            <person name="Ling A."/>
            <person name="Lombard V."/>
            <person name="Lucas S."/>
            <person name="Lundell T."/>
            <person name="Martin R."/>
            <person name="McLaughlin D.J."/>
            <person name="Morgenstern I."/>
            <person name="Morin E."/>
            <person name="Murat C."/>
            <person name="Nagy L.G."/>
            <person name="Nolan M."/>
            <person name="Ohm R.A."/>
            <person name="Patyshakuliyeva A."/>
            <person name="Rokas A."/>
            <person name="Ruiz-Duenas F.J."/>
            <person name="Sabat G."/>
            <person name="Salamov A."/>
            <person name="Samejima M."/>
            <person name="Schmutz J."/>
            <person name="Slot J.C."/>
            <person name="St John F."/>
            <person name="Stenlid J."/>
            <person name="Sun H."/>
            <person name="Sun S."/>
            <person name="Syed K."/>
            <person name="Tsang A."/>
            <person name="Wiebenga A."/>
            <person name="Young D."/>
            <person name="Pisabarro A."/>
            <person name="Eastwood D.C."/>
            <person name="Martin F."/>
            <person name="Cullen D."/>
            <person name="Grigoriev I.V."/>
            <person name="Hibbett D.S."/>
        </authorList>
    </citation>
    <scope>NUCLEOTIDE SEQUENCE</scope>
    <source>
        <strain evidence="3">FP-58527</strain>
    </source>
</reference>
<accession>S8DGF5</accession>
<evidence type="ECO:0000256" key="1">
    <source>
        <dbReference type="SAM" id="MobiDB-lite"/>
    </source>
</evidence>
<evidence type="ECO:0000313" key="2">
    <source>
        <dbReference type="EMBL" id="EPS92651.1"/>
    </source>
</evidence>
<feature type="region of interest" description="Disordered" evidence="1">
    <location>
        <begin position="63"/>
        <end position="169"/>
    </location>
</feature>
<sequence length="169" mass="18231">MWPPSTTPNVFNPSPDEAPAKNAFPRLSPEIYARYKATPIEIRALPANLPVTPAALTPLLLPVESLPPQNDSTSSAGTSIAARIQPDAPQNALKREREETLDMGPKRKVAKRSAPRKVQAPKVQAPKKAQAPTPSLSPPSMNTVPSGTPSAANLRRSVRDRRAPQRLDI</sequence>